<dbReference type="EMBL" id="JIDS01000002">
    <property type="protein sequence ID" value="EZK39231.1"/>
    <property type="molecule type" value="Genomic_DNA"/>
</dbReference>
<organism evidence="2 3">
    <name type="scientific">Francisella tularensis subsp. tularensis str. SCHU S4 substr. FSC237</name>
    <dbReference type="NCBI Taxonomy" id="1341660"/>
    <lineage>
        <taxon>Bacteria</taxon>
        <taxon>Pseudomonadati</taxon>
        <taxon>Pseudomonadota</taxon>
        <taxon>Gammaproteobacteria</taxon>
        <taxon>Thiotrichales</taxon>
        <taxon>Francisellaceae</taxon>
        <taxon>Francisella</taxon>
    </lineage>
</organism>
<dbReference type="GO" id="GO:0006040">
    <property type="term" value="P:amino sugar metabolic process"/>
    <property type="evidence" value="ECO:0007669"/>
    <property type="project" value="InterPro"/>
</dbReference>
<dbReference type="GO" id="GO:0016301">
    <property type="term" value="F:kinase activity"/>
    <property type="evidence" value="ECO:0007669"/>
    <property type="project" value="UniProtKB-KW"/>
</dbReference>
<dbReference type="InterPro" id="IPR005338">
    <property type="entry name" value="Anhydro_N_Ac-Mur_kinase"/>
</dbReference>
<protein>
    <submittedName>
        <fullName evidence="2">Anhydro-N-acetylmuramic acid kinase</fullName>
    </submittedName>
</protein>
<evidence type="ECO:0000313" key="3">
    <source>
        <dbReference type="Proteomes" id="UP000023806"/>
    </source>
</evidence>
<proteinExistence type="predicted"/>
<reference evidence="2 3" key="1">
    <citation type="submission" date="2014-03" db="EMBL/GenBank/DDBJ databases">
        <title>The Genome Sequence of Francisella tularensis subsp. tularensis str. SCHU S4 substr. FSC043.</title>
        <authorList>
            <consortium name="The Broad Institute Genomics Platform"/>
            <consortium name="The Broad Institute Genome Sequencing Center for Infectious Disease"/>
            <person name="Chapman S.B."/>
            <person name="Guina T."/>
            <person name="Gelhaus C."/>
            <person name="Comer J."/>
            <person name="Sellati T."/>
            <person name="Sjostedt A."/>
            <person name="Young S.K."/>
            <person name="Zeng Q."/>
            <person name="Gargeya S."/>
            <person name="Abouelleil A."/>
            <person name="Alvarado L."/>
            <person name="Chapman S.B."/>
            <person name="Gainer-Dewar J."/>
            <person name="Goldberg J."/>
            <person name="Griggs A."/>
            <person name="Gujja S."/>
            <person name="Hansen M."/>
            <person name="Howarth C."/>
            <person name="Imamovic A."/>
            <person name="Larimer J."/>
            <person name="Murphy C."/>
            <person name="Naylor J."/>
            <person name="Pearson M."/>
            <person name="Poon T.W."/>
            <person name="Priest M."/>
            <person name="Roberts A."/>
            <person name="Saif S."/>
            <person name="Shea T."/>
            <person name="Sykes S."/>
            <person name="Wortman J."/>
            <person name="Nusbaum C."/>
            <person name="Birren B."/>
        </authorList>
    </citation>
    <scope>NUCLEOTIDE SEQUENCE [LARGE SCALE GENOMIC DNA]</scope>
    <source>
        <strain evidence="2 3">Schu S4</strain>
    </source>
</reference>
<dbReference type="EMBL" id="JIDS01000002">
    <property type="protein sequence ID" value="EZK38827.1"/>
    <property type="molecule type" value="Genomic_DNA"/>
</dbReference>
<dbReference type="InterPro" id="IPR043129">
    <property type="entry name" value="ATPase_NBD"/>
</dbReference>
<dbReference type="GO" id="GO:0016773">
    <property type="term" value="F:phosphotransferase activity, alcohol group as acceptor"/>
    <property type="evidence" value="ECO:0007669"/>
    <property type="project" value="InterPro"/>
</dbReference>
<dbReference type="PANTHER" id="PTHR30605">
    <property type="entry name" value="ANHYDRO-N-ACETYLMURAMIC ACID KINASE"/>
    <property type="match status" value="1"/>
</dbReference>
<gene>
    <name evidence="1" type="ORF">P250_03607</name>
    <name evidence="2" type="ORF">P250_04026</name>
</gene>
<keyword evidence="2" id="KW-0808">Transferase</keyword>
<evidence type="ECO:0000313" key="2">
    <source>
        <dbReference type="EMBL" id="EZK39231.1"/>
    </source>
</evidence>
<dbReference type="AlphaFoldDB" id="A0AAD3AUK3"/>
<dbReference type="GO" id="GO:0005524">
    <property type="term" value="F:ATP binding"/>
    <property type="evidence" value="ECO:0007669"/>
    <property type="project" value="InterPro"/>
</dbReference>
<evidence type="ECO:0000313" key="1">
    <source>
        <dbReference type="EMBL" id="EZK38827.1"/>
    </source>
</evidence>
<dbReference type="GO" id="GO:0009254">
    <property type="term" value="P:peptidoglycan turnover"/>
    <property type="evidence" value="ECO:0007669"/>
    <property type="project" value="InterPro"/>
</dbReference>
<keyword evidence="2" id="KW-0418">Kinase</keyword>
<dbReference type="SUPFAM" id="SSF53067">
    <property type="entry name" value="Actin-like ATPase domain"/>
    <property type="match status" value="1"/>
</dbReference>
<dbReference type="Gene3D" id="3.30.420.40">
    <property type="match status" value="1"/>
</dbReference>
<dbReference type="Proteomes" id="UP000023806">
    <property type="component" value="Unassembled WGS sequence"/>
</dbReference>
<accession>A0AAD3AUK3</accession>
<name>A0AAD3AUK3_FRATT</name>
<comment type="caution">
    <text evidence="2">The sequence shown here is derived from an EMBL/GenBank/DDBJ whole genome shotgun (WGS) entry which is preliminary data.</text>
</comment>
<dbReference type="PANTHER" id="PTHR30605:SF0">
    <property type="entry name" value="ANHYDRO-N-ACETYLMURAMIC ACID KINASE"/>
    <property type="match status" value="1"/>
</dbReference>
<dbReference type="Pfam" id="PF03702">
    <property type="entry name" value="AnmK"/>
    <property type="match status" value="1"/>
</dbReference>
<sequence>MINRAMEVLFNQDYDKGGDTAATGIVIVDMLQELLDNPYLKQKPPKSTGRELFGINYTDKIIAKYKQNKPEDIVHTLTIFTAQSIVRAYKDFVFNKNKLDQIIFTGGGAYNKFLIKTISDLLDVEVLTFEDIG</sequence>